<organism evidence="2 3">
    <name type="scientific">Clostridium tarantellae</name>
    <dbReference type="NCBI Taxonomy" id="39493"/>
    <lineage>
        <taxon>Bacteria</taxon>
        <taxon>Bacillati</taxon>
        <taxon>Bacillota</taxon>
        <taxon>Clostridia</taxon>
        <taxon>Eubacteriales</taxon>
        <taxon>Clostridiaceae</taxon>
        <taxon>Clostridium</taxon>
    </lineage>
</organism>
<keyword evidence="3" id="KW-1185">Reference proteome</keyword>
<feature type="transmembrane region" description="Helical" evidence="1">
    <location>
        <begin position="44"/>
        <end position="68"/>
    </location>
</feature>
<feature type="transmembrane region" description="Helical" evidence="1">
    <location>
        <begin position="14"/>
        <end position="32"/>
    </location>
</feature>
<reference evidence="2 3" key="1">
    <citation type="submission" date="2019-10" db="EMBL/GenBank/DDBJ databases">
        <title>The Genome Sequence of Clostridium tarantellae Isolated from Fish Brain.</title>
        <authorList>
            <person name="Bano L."/>
            <person name="Kiel M."/>
            <person name="Sales G."/>
            <person name="Doxey A.C."/>
            <person name="Mansfield M.J."/>
            <person name="Schiavone M."/>
            <person name="Rossetto O."/>
            <person name="Pirazzini M."/>
            <person name="Dobrindt U."/>
            <person name="Montecucco C."/>
        </authorList>
    </citation>
    <scope>NUCLEOTIDE SEQUENCE [LARGE SCALE GENOMIC DNA]</scope>
    <source>
        <strain evidence="2 3">DSM 3997</strain>
    </source>
</reference>
<sequence length="378" mass="41838">ILTILLIKLLNLKINNLICILLTLIIIYFIIYPKSCISASLNGALLFAKSILPTMFPFMVICNMIISLDGLKMYSSVLGPIICKPLGLSYNCCFPLIASFLCGYPMGAKYSTDLYKSNLISYNEFSRLLNIASNAGPLFLIGAVGTSMLGNVYLGYLLLIPCYTSIIIISIITFKKEEPKTPLINKINTTYKNSYRKKNIGSIISTSIQDSINNILILCGYVIIFSVIISMFKNLLFTDTLIYSFCEKLNIPLDLISGIFLGSIELTNGCNIISSSNLSLLTKLCLLAFLSSFGGLSILAQTSSFFQNENISILKYFSFKFLQGLIAIIIMFFSYILLKDSIATLSVSGATLLYINPILILLLISLITLILYKLLFIS</sequence>
<feature type="transmembrane region" description="Helical" evidence="1">
    <location>
        <begin position="280"/>
        <end position="301"/>
    </location>
</feature>
<feature type="transmembrane region" description="Helical" evidence="1">
    <location>
        <begin position="128"/>
        <end position="147"/>
    </location>
</feature>
<feature type="transmembrane region" description="Helical" evidence="1">
    <location>
        <begin position="321"/>
        <end position="338"/>
    </location>
</feature>
<evidence type="ECO:0000313" key="2">
    <source>
        <dbReference type="EMBL" id="MPQ42436.1"/>
    </source>
</evidence>
<proteinExistence type="predicted"/>
<dbReference type="InterPro" id="IPR014226">
    <property type="entry name" value="Spore_IM_YlbJ"/>
</dbReference>
<feature type="transmembrane region" description="Helical" evidence="1">
    <location>
        <begin position="215"/>
        <end position="237"/>
    </location>
</feature>
<feature type="non-terminal residue" evidence="2">
    <location>
        <position position="1"/>
    </location>
</feature>
<keyword evidence="1" id="KW-1133">Transmembrane helix</keyword>
<feature type="transmembrane region" description="Helical" evidence="1">
    <location>
        <begin position="153"/>
        <end position="174"/>
    </location>
</feature>
<dbReference type="RefSeq" id="WP_152887057.1">
    <property type="nucleotide sequence ID" value="NZ_WHJC01000008.1"/>
</dbReference>
<comment type="caution">
    <text evidence="2">The sequence shown here is derived from an EMBL/GenBank/DDBJ whole genome shotgun (WGS) entry which is preliminary data.</text>
</comment>
<dbReference type="Proteomes" id="UP000430345">
    <property type="component" value="Unassembled WGS sequence"/>
</dbReference>
<dbReference type="OrthoDB" id="1645614at2"/>
<dbReference type="AlphaFoldDB" id="A0A6I1MFX4"/>
<dbReference type="EMBL" id="WHJC01000008">
    <property type="protein sequence ID" value="MPQ42436.1"/>
    <property type="molecule type" value="Genomic_DNA"/>
</dbReference>
<keyword evidence="1" id="KW-0472">Membrane</keyword>
<gene>
    <name evidence="2" type="primary">ylbJ</name>
    <name evidence="2" type="ORF">GBZ86_01465</name>
</gene>
<name>A0A6I1MFX4_9CLOT</name>
<accession>A0A6I1MFX4</accession>
<protein>
    <submittedName>
        <fullName evidence="2">Sporulation integral membrane protein YlbJ</fullName>
    </submittedName>
</protein>
<evidence type="ECO:0000256" key="1">
    <source>
        <dbReference type="SAM" id="Phobius"/>
    </source>
</evidence>
<keyword evidence="1" id="KW-0812">Transmembrane</keyword>
<feature type="transmembrane region" description="Helical" evidence="1">
    <location>
        <begin position="350"/>
        <end position="372"/>
    </location>
</feature>
<feature type="transmembrane region" description="Helical" evidence="1">
    <location>
        <begin position="88"/>
        <end position="107"/>
    </location>
</feature>
<dbReference type="NCBIfam" id="TIGR02871">
    <property type="entry name" value="spore_ylbJ"/>
    <property type="match status" value="1"/>
</dbReference>
<evidence type="ECO:0000313" key="3">
    <source>
        <dbReference type="Proteomes" id="UP000430345"/>
    </source>
</evidence>